<sequence>MIDDVARLSTQFLERSLAVLCQVLGGAIYFDPYAGNGYTPPAFYRGRFEALTFRMVDT</sequence>
<proteinExistence type="predicted"/>
<name>S4W424_9BACT</name>
<dbReference type="EMBL" id="KC810034">
    <property type="protein sequence ID" value="AGO87481.1"/>
    <property type="molecule type" value="Genomic_DNA"/>
</dbReference>
<organism evidence="1">
    <name type="scientific">uncultured bacterium B19D1_C12D4_E9D6</name>
    <dbReference type="NCBI Taxonomy" id="1329637"/>
    <lineage>
        <taxon>Bacteria</taxon>
        <taxon>environmental samples</taxon>
    </lineage>
</organism>
<reference evidence="1" key="1">
    <citation type="submission" date="2013-03" db="EMBL/GenBank/DDBJ databases">
        <authorList>
            <person name="Ballestriero F."/>
        </authorList>
    </citation>
    <scope>NUCLEOTIDE SEQUENCE</scope>
</reference>
<dbReference type="AlphaFoldDB" id="S4W424"/>
<accession>S4W424</accession>
<evidence type="ECO:0000313" key="1">
    <source>
        <dbReference type="EMBL" id="AGO87481.1"/>
    </source>
</evidence>
<protein>
    <submittedName>
        <fullName evidence="1">Uncharacterized protein</fullName>
    </submittedName>
</protein>